<evidence type="ECO:0000256" key="1">
    <source>
        <dbReference type="ARBA" id="ARBA00000971"/>
    </source>
</evidence>
<dbReference type="Gene3D" id="3.30.70.330">
    <property type="match status" value="1"/>
</dbReference>
<dbReference type="AlphaFoldDB" id="A0A0D7A2K1"/>
<keyword evidence="6 10" id="KW-0697">Rotamase</keyword>
<dbReference type="GO" id="GO:0003755">
    <property type="term" value="F:peptidyl-prolyl cis-trans isomerase activity"/>
    <property type="evidence" value="ECO:0007669"/>
    <property type="project" value="UniProtKB-UniRule"/>
</dbReference>
<proteinExistence type="inferred from homology"/>
<evidence type="ECO:0000256" key="11">
    <source>
        <dbReference type="SAM" id="MobiDB-lite"/>
    </source>
</evidence>
<dbReference type="InterPro" id="IPR035979">
    <property type="entry name" value="RBD_domain_sf"/>
</dbReference>
<dbReference type="InterPro" id="IPR002130">
    <property type="entry name" value="Cyclophilin-type_PPIase_dom"/>
</dbReference>
<dbReference type="EC" id="5.2.1.8" evidence="10"/>
<keyword evidence="5 9" id="KW-0694">RNA-binding</keyword>
<feature type="compositionally biased region" description="Basic and acidic residues" evidence="11">
    <location>
        <begin position="366"/>
        <end position="380"/>
    </location>
</feature>
<evidence type="ECO:0000256" key="8">
    <source>
        <dbReference type="ARBA" id="ARBA00023242"/>
    </source>
</evidence>
<comment type="similarity">
    <text evidence="4 10">Belongs to the cyclophilin-type PPIase family. PPIL4 subfamily.</text>
</comment>
<feature type="compositionally biased region" description="Basic residues" evidence="11">
    <location>
        <begin position="457"/>
        <end position="468"/>
    </location>
</feature>
<keyword evidence="8 10" id="KW-0539">Nucleus</keyword>
<evidence type="ECO:0000259" key="12">
    <source>
        <dbReference type="PROSITE" id="PS50072"/>
    </source>
</evidence>
<dbReference type="SUPFAM" id="SSF54928">
    <property type="entry name" value="RNA-binding domain, RBD"/>
    <property type="match status" value="1"/>
</dbReference>
<organism evidence="14 15">
    <name type="scientific">Fistulina hepatica ATCC 64428</name>
    <dbReference type="NCBI Taxonomy" id="1128425"/>
    <lineage>
        <taxon>Eukaryota</taxon>
        <taxon>Fungi</taxon>
        <taxon>Dikarya</taxon>
        <taxon>Basidiomycota</taxon>
        <taxon>Agaricomycotina</taxon>
        <taxon>Agaricomycetes</taxon>
        <taxon>Agaricomycetidae</taxon>
        <taxon>Agaricales</taxon>
        <taxon>Fistulinaceae</taxon>
        <taxon>Fistulina</taxon>
    </lineage>
</organism>
<dbReference type="CDD" id="cd01921">
    <property type="entry name" value="cyclophilin_RRM"/>
    <property type="match status" value="1"/>
</dbReference>
<evidence type="ECO:0000256" key="10">
    <source>
        <dbReference type="RuleBase" id="RU365081"/>
    </source>
</evidence>
<feature type="compositionally biased region" description="Basic and acidic residues" evidence="11">
    <location>
        <begin position="416"/>
        <end position="456"/>
    </location>
</feature>
<dbReference type="InterPro" id="IPR035542">
    <property type="entry name" value="CRIP"/>
</dbReference>
<dbReference type="Pfam" id="PF00160">
    <property type="entry name" value="Pro_isomerase"/>
    <property type="match status" value="1"/>
</dbReference>
<evidence type="ECO:0000256" key="6">
    <source>
        <dbReference type="ARBA" id="ARBA00023110"/>
    </source>
</evidence>
<evidence type="ECO:0000259" key="13">
    <source>
        <dbReference type="PROSITE" id="PS50102"/>
    </source>
</evidence>
<comment type="catalytic activity">
    <reaction evidence="1 10">
        <text>[protein]-peptidylproline (omega=180) = [protein]-peptidylproline (omega=0)</text>
        <dbReference type="Rhea" id="RHEA:16237"/>
        <dbReference type="Rhea" id="RHEA-COMP:10747"/>
        <dbReference type="Rhea" id="RHEA-COMP:10748"/>
        <dbReference type="ChEBI" id="CHEBI:83833"/>
        <dbReference type="ChEBI" id="CHEBI:83834"/>
        <dbReference type="EC" id="5.2.1.8"/>
    </reaction>
</comment>
<dbReference type="InterPro" id="IPR000504">
    <property type="entry name" value="RRM_dom"/>
</dbReference>
<dbReference type="GO" id="GO:0005634">
    <property type="term" value="C:nucleus"/>
    <property type="evidence" value="ECO:0007669"/>
    <property type="project" value="UniProtKB-SubCell"/>
</dbReference>
<dbReference type="Proteomes" id="UP000054144">
    <property type="component" value="Unassembled WGS sequence"/>
</dbReference>
<dbReference type="Pfam" id="PF00076">
    <property type="entry name" value="RRM_1"/>
    <property type="match status" value="1"/>
</dbReference>
<protein>
    <recommendedName>
        <fullName evidence="10">Peptidyl-prolyl cis-trans isomerase</fullName>
        <shortName evidence="10">PPIase</shortName>
        <ecNumber evidence="10">5.2.1.8</ecNumber>
    </recommendedName>
</protein>
<comment type="subcellular location">
    <subcellularLocation>
        <location evidence="3 10">Nucleus</location>
    </subcellularLocation>
</comment>
<evidence type="ECO:0000256" key="4">
    <source>
        <dbReference type="ARBA" id="ARBA00010739"/>
    </source>
</evidence>
<dbReference type="PRINTS" id="PR00153">
    <property type="entry name" value="CSAPPISMRASE"/>
</dbReference>
<dbReference type="PANTHER" id="PTHR45843:SF1">
    <property type="entry name" value="PEPTIDYL-PROLYL CIS-TRANS ISOMERASE-LIKE 4"/>
    <property type="match status" value="1"/>
</dbReference>
<dbReference type="GO" id="GO:0003723">
    <property type="term" value="F:RNA binding"/>
    <property type="evidence" value="ECO:0007669"/>
    <property type="project" value="UniProtKB-UniRule"/>
</dbReference>
<dbReference type="InterPro" id="IPR012677">
    <property type="entry name" value="Nucleotide-bd_a/b_plait_sf"/>
</dbReference>
<comment type="function">
    <text evidence="2 10">PPIases accelerate the folding of proteins. It catalyzes the cis-trans isomerization of proline imidic peptide bonds in oligopeptides.</text>
</comment>
<dbReference type="SUPFAM" id="SSF50891">
    <property type="entry name" value="Cyclophilin-like"/>
    <property type="match status" value="1"/>
</dbReference>
<evidence type="ECO:0000313" key="15">
    <source>
        <dbReference type="Proteomes" id="UP000054144"/>
    </source>
</evidence>
<dbReference type="Gene3D" id="2.40.100.10">
    <property type="entry name" value="Cyclophilin-like"/>
    <property type="match status" value="1"/>
</dbReference>
<dbReference type="OrthoDB" id="2083at2759"/>
<dbReference type="InterPro" id="IPR035538">
    <property type="entry name" value="Cyclophilin_PPIL4"/>
</dbReference>
<dbReference type="FunFam" id="2.40.100.10:FF:000015">
    <property type="entry name" value="Peptidyl-prolyl cis-trans isomerase"/>
    <property type="match status" value="1"/>
</dbReference>
<gene>
    <name evidence="14" type="ORF">FISHEDRAFT_54081</name>
</gene>
<feature type="region of interest" description="Disordered" evidence="11">
    <location>
        <begin position="366"/>
        <end position="468"/>
    </location>
</feature>
<evidence type="ECO:0000256" key="2">
    <source>
        <dbReference type="ARBA" id="ARBA00002388"/>
    </source>
</evidence>
<dbReference type="PROSITE" id="PS50072">
    <property type="entry name" value="CSA_PPIASE_2"/>
    <property type="match status" value="1"/>
</dbReference>
<reference evidence="14 15" key="1">
    <citation type="journal article" date="2015" name="Fungal Genet. Biol.">
        <title>Evolution of novel wood decay mechanisms in Agaricales revealed by the genome sequences of Fistulina hepatica and Cylindrobasidium torrendii.</title>
        <authorList>
            <person name="Floudas D."/>
            <person name="Held B.W."/>
            <person name="Riley R."/>
            <person name="Nagy L.G."/>
            <person name="Koehler G."/>
            <person name="Ransdell A.S."/>
            <person name="Younus H."/>
            <person name="Chow J."/>
            <person name="Chiniquy J."/>
            <person name="Lipzen A."/>
            <person name="Tritt A."/>
            <person name="Sun H."/>
            <person name="Haridas S."/>
            <person name="LaButti K."/>
            <person name="Ohm R.A."/>
            <person name="Kues U."/>
            <person name="Blanchette R.A."/>
            <person name="Grigoriev I.V."/>
            <person name="Minto R.E."/>
            <person name="Hibbett D.S."/>
        </authorList>
    </citation>
    <scope>NUCLEOTIDE SEQUENCE [LARGE SCALE GENOMIC DNA]</scope>
    <source>
        <strain evidence="14 15">ATCC 64428</strain>
    </source>
</reference>
<evidence type="ECO:0000256" key="9">
    <source>
        <dbReference type="PROSITE-ProRule" id="PRU00176"/>
    </source>
</evidence>
<feature type="domain" description="RRM" evidence="13">
    <location>
        <begin position="254"/>
        <end position="332"/>
    </location>
</feature>
<dbReference type="CDD" id="cd12235">
    <property type="entry name" value="RRM_PPIL4"/>
    <property type="match status" value="1"/>
</dbReference>
<sequence>MSVLLETSLGDLVIDLEVESCPKTCENFLKLCKVYYYNLHAFFNVSKDFLAQAGDPTATGTGGESIWSLIAAKTADKGSAASKAPRFFQPELLSRLKHTEKGTVSMAVAPSIDGESQTGCGSQFFVTLADHIDYLDGKHAVFGHVVEGFNTLDKINDVFVDQGGRPFKDIRIRHVVILDDPFPDPPGLELVQPEAPPTRPPDNSTRIAEDEDALATLPEEEEEAIRRVKAAKASALTLEMVGDLPFANVRPPENVLFVCKLNPVTRDEDLELIFSRFGTIMSCQVIRDKKTGDSLQYAFIEFDRREDAEQAYFKMQNVLVDDRRIWVDFSQSVARMNTQWSNDIKRGSMLKSKRAGGFAGRDDLEATRRYRNEDDDKHDSGGYGMIFDMPEQYRNGQRRERLKSRSPRRSQSPPSRHRERERDRRHSPGRPDRARDRERAGRDRERERRYSPERDRVRQRRSRSRDRR</sequence>
<evidence type="ECO:0000256" key="5">
    <source>
        <dbReference type="ARBA" id="ARBA00022884"/>
    </source>
</evidence>
<feature type="domain" description="PPIase cyclophilin-type" evidence="12">
    <location>
        <begin position="6"/>
        <end position="177"/>
    </location>
</feature>
<dbReference type="EMBL" id="KN882117">
    <property type="protein sequence ID" value="KIY43166.1"/>
    <property type="molecule type" value="Genomic_DNA"/>
</dbReference>
<name>A0A0D7A2K1_9AGAR</name>
<evidence type="ECO:0000256" key="3">
    <source>
        <dbReference type="ARBA" id="ARBA00004123"/>
    </source>
</evidence>
<accession>A0A0D7A2K1</accession>
<dbReference type="SMART" id="SM00360">
    <property type="entry name" value="RRM"/>
    <property type="match status" value="1"/>
</dbReference>
<evidence type="ECO:0000313" key="14">
    <source>
        <dbReference type="EMBL" id="KIY43166.1"/>
    </source>
</evidence>
<dbReference type="PROSITE" id="PS50102">
    <property type="entry name" value="RRM"/>
    <property type="match status" value="1"/>
</dbReference>
<keyword evidence="15" id="KW-1185">Reference proteome</keyword>
<dbReference type="PANTHER" id="PTHR45843">
    <property type="entry name" value="PEPTIDYL-PROLYL CIS-TRANS ISOMERASE-LIKE 4"/>
    <property type="match status" value="1"/>
</dbReference>
<dbReference type="InterPro" id="IPR029000">
    <property type="entry name" value="Cyclophilin-like_dom_sf"/>
</dbReference>
<evidence type="ECO:0000256" key="7">
    <source>
        <dbReference type="ARBA" id="ARBA00023235"/>
    </source>
</evidence>
<keyword evidence="7 10" id="KW-0413">Isomerase</keyword>